<comment type="caution">
    <text evidence="4">The sequence shown here is derived from an EMBL/GenBank/DDBJ whole genome shotgun (WGS) entry which is preliminary data.</text>
</comment>
<feature type="region of interest" description="Disordered" evidence="1">
    <location>
        <begin position="30"/>
        <end position="52"/>
    </location>
</feature>
<evidence type="ECO:0000313" key="5">
    <source>
        <dbReference type="Proteomes" id="UP001285352"/>
    </source>
</evidence>
<sequence length="229" mass="22830">MTVSQQLSRTAAIAAGFLLVVSACGSPESTRLPADLTTTTTTTTSSAVTTTTPPPVTVESIVDGRTAMLSNGTTVVLSGLAQPGECWAASAVEFATKTLVGKPVQVVASRLLLADGTDYAVLAVGQGAARAIAGADTAIQVAETAAKRATMGFWGPSCGGLDVKPAPVVAPPVAPQPQPKPQPAPPAPAPVSYANCTAVKAAGAAPLYRGQPGYSSSLDRDGDGVACEK</sequence>
<feature type="signal peptide" evidence="2">
    <location>
        <begin position="1"/>
        <end position="25"/>
    </location>
</feature>
<keyword evidence="5" id="KW-1185">Reference proteome</keyword>
<feature type="domain" description="Excalibur calcium-binding" evidence="3">
    <location>
        <begin position="192"/>
        <end position="228"/>
    </location>
</feature>
<evidence type="ECO:0000313" key="4">
    <source>
        <dbReference type="EMBL" id="MDX8145799.1"/>
    </source>
</evidence>
<dbReference type="Proteomes" id="UP001285352">
    <property type="component" value="Unassembled WGS sequence"/>
</dbReference>
<name>A0ABU4V288_9PSEU</name>
<gene>
    <name evidence="4" type="ORF">SK854_27080</name>
</gene>
<feature type="compositionally biased region" description="Low complexity" evidence="1">
    <location>
        <begin position="37"/>
        <end position="51"/>
    </location>
</feature>
<dbReference type="InterPro" id="IPR035437">
    <property type="entry name" value="SNase_OB-fold_sf"/>
</dbReference>
<dbReference type="RefSeq" id="WP_319977930.1">
    <property type="nucleotide sequence ID" value="NZ_JAXAVU010000011.1"/>
</dbReference>
<dbReference type="SMART" id="SM00894">
    <property type="entry name" value="Excalibur"/>
    <property type="match status" value="1"/>
</dbReference>
<evidence type="ECO:0000259" key="3">
    <source>
        <dbReference type="SMART" id="SM00894"/>
    </source>
</evidence>
<evidence type="ECO:0000256" key="2">
    <source>
        <dbReference type="SAM" id="SignalP"/>
    </source>
</evidence>
<proteinExistence type="predicted"/>
<feature type="region of interest" description="Disordered" evidence="1">
    <location>
        <begin position="208"/>
        <end position="229"/>
    </location>
</feature>
<organism evidence="4 5">
    <name type="scientific">Lentzea sokolovensis</name>
    <dbReference type="NCBI Taxonomy" id="3095429"/>
    <lineage>
        <taxon>Bacteria</taxon>
        <taxon>Bacillati</taxon>
        <taxon>Actinomycetota</taxon>
        <taxon>Actinomycetes</taxon>
        <taxon>Pseudonocardiales</taxon>
        <taxon>Pseudonocardiaceae</taxon>
        <taxon>Lentzea</taxon>
    </lineage>
</organism>
<keyword evidence="2" id="KW-0732">Signal</keyword>
<feature type="chain" id="PRO_5045332457" evidence="2">
    <location>
        <begin position="26"/>
        <end position="229"/>
    </location>
</feature>
<dbReference type="EMBL" id="JAXAVU010000011">
    <property type="protein sequence ID" value="MDX8145799.1"/>
    <property type="molecule type" value="Genomic_DNA"/>
</dbReference>
<evidence type="ECO:0000256" key="1">
    <source>
        <dbReference type="SAM" id="MobiDB-lite"/>
    </source>
</evidence>
<protein>
    <submittedName>
        <fullName evidence="4">Excalibur calcium-binding domain-containing protein</fullName>
    </submittedName>
</protein>
<dbReference type="SUPFAM" id="SSF50199">
    <property type="entry name" value="Staphylococcal nuclease"/>
    <property type="match status" value="1"/>
</dbReference>
<dbReference type="InterPro" id="IPR008613">
    <property type="entry name" value="Excalibur_Ca-bd_domain"/>
</dbReference>
<dbReference type="Gene3D" id="2.40.50.90">
    <property type="match status" value="1"/>
</dbReference>
<reference evidence="4 5" key="1">
    <citation type="submission" date="2023-11" db="EMBL/GenBank/DDBJ databases">
        <title>Lentzea sokolovensis, sp. nov., Lentzea kristufkii, sp. nov., and Lentzea miocenensis, sp. nov., rare actinobacteria from Sokolov Coal Basin, Miocene lacustrine sediment, Czech Republic.</title>
        <authorList>
            <person name="Lara A."/>
            <person name="Kotroba L."/>
            <person name="Nouioui I."/>
            <person name="Neumann-Schaal M."/>
            <person name="Mast Y."/>
            <person name="Chronakova A."/>
        </authorList>
    </citation>
    <scope>NUCLEOTIDE SEQUENCE [LARGE SCALE GENOMIC DNA]</scope>
    <source>
        <strain evidence="4 5">BCCO 10_0061</strain>
    </source>
</reference>
<feature type="region of interest" description="Disordered" evidence="1">
    <location>
        <begin position="169"/>
        <end position="190"/>
    </location>
</feature>
<feature type="compositionally biased region" description="Pro residues" evidence="1">
    <location>
        <begin position="169"/>
        <end position="189"/>
    </location>
</feature>
<accession>A0ABU4V288</accession>
<dbReference type="Pfam" id="PF05901">
    <property type="entry name" value="Excalibur"/>
    <property type="match status" value="1"/>
</dbReference>
<feature type="compositionally biased region" description="Basic and acidic residues" evidence="1">
    <location>
        <begin position="218"/>
        <end position="229"/>
    </location>
</feature>
<reference evidence="4 5" key="2">
    <citation type="submission" date="2023-11" db="EMBL/GenBank/DDBJ databases">
        <authorList>
            <person name="Lara A.C."/>
            <person name="Chronakova A."/>
        </authorList>
    </citation>
    <scope>NUCLEOTIDE SEQUENCE [LARGE SCALE GENOMIC DNA]</scope>
    <source>
        <strain evidence="4 5">BCCO 10_0061</strain>
    </source>
</reference>